<proteinExistence type="predicted"/>
<keyword evidence="1" id="KW-0675">Receptor</keyword>
<reference evidence="1 2" key="1">
    <citation type="journal article" date="2015" name="Microbes Environ.">
        <title>Distribution and evolution of nitrogen fixation genes in the phylum bacteroidetes.</title>
        <authorList>
            <person name="Inoue J."/>
            <person name="Oshima K."/>
            <person name="Suda W."/>
            <person name="Sakamoto M."/>
            <person name="Iino T."/>
            <person name="Noda S."/>
            <person name="Hongoh Y."/>
            <person name="Hattori M."/>
            <person name="Ohkuma M."/>
        </authorList>
    </citation>
    <scope>NUCLEOTIDE SEQUENCE [LARGE SCALE GENOMIC DNA]</scope>
    <source>
        <strain evidence="1">JCM 15548</strain>
    </source>
</reference>
<gene>
    <name evidence="1" type="ORF">JCM15548_1725</name>
</gene>
<dbReference type="AlphaFoldDB" id="A0A0E9LTI2"/>
<organism evidence="1 2">
    <name type="scientific">Geofilum rubicundum JCM 15548</name>
    <dbReference type="NCBI Taxonomy" id="1236989"/>
    <lineage>
        <taxon>Bacteria</taxon>
        <taxon>Pseudomonadati</taxon>
        <taxon>Bacteroidota</taxon>
        <taxon>Bacteroidia</taxon>
        <taxon>Marinilabiliales</taxon>
        <taxon>Marinilabiliaceae</taxon>
        <taxon>Geofilum</taxon>
    </lineage>
</organism>
<dbReference type="EMBL" id="BAZW01000003">
    <property type="protein sequence ID" value="GAO28608.1"/>
    <property type="molecule type" value="Genomic_DNA"/>
</dbReference>
<comment type="caution">
    <text evidence="1">The sequence shown here is derived from an EMBL/GenBank/DDBJ whole genome shotgun (WGS) entry which is preliminary data.</text>
</comment>
<evidence type="ECO:0000313" key="1">
    <source>
        <dbReference type="EMBL" id="GAO28608.1"/>
    </source>
</evidence>
<accession>A0A0E9LTI2</accession>
<dbReference type="OrthoDB" id="9803050at2"/>
<sequence>MPDYHRLDVSLTLKGKNRPERKWESEWVFSVYNAYGRKNAWAINFQQDEDDAYKTKATKLYLFSVIPAVTYNFKF</sequence>
<evidence type="ECO:0000313" key="2">
    <source>
        <dbReference type="Proteomes" id="UP000032900"/>
    </source>
</evidence>
<name>A0A0E9LTI2_9BACT</name>
<dbReference type="STRING" id="1236989.JCM15548_1725"/>
<keyword evidence="2" id="KW-1185">Reference proteome</keyword>
<dbReference type="Proteomes" id="UP000032900">
    <property type="component" value="Unassembled WGS sequence"/>
</dbReference>
<dbReference type="RefSeq" id="WP_157482379.1">
    <property type="nucleotide sequence ID" value="NZ_BAZW01000003.1"/>
</dbReference>
<protein>
    <submittedName>
        <fullName evidence="1">TonB-dependent receptor</fullName>
    </submittedName>
</protein>